<dbReference type="EMBL" id="MK072243">
    <property type="protein sequence ID" value="AYV80425.1"/>
    <property type="molecule type" value="Genomic_DNA"/>
</dbReference>
<organism evidence="1">
    <name type="scientific">Harvfovirus sp</name>
    <dbReference type="NCBI Taxonomy" id="2487768"/>
    <lineage>
        <taxon>Viruses</taxon>
        <taxon>Varidnaviria</taxon>
        <taxon>Bamfordvirae</taxon>
        <taxon>Nucleocytoviricota</taxon>
        <taxon>Megaviricetes</taxon>
        <taxon>Imitervirales</taxon>
        <taxon>Mimiviridae</taxon>
        <taxon>Klosneuvirinae</taxon>
    </lineage>
</organism>
<reference evidence="1" key="1">
    <citation type="submission" date="2018-10" db="EMBL/GenBank/DDBJ databases">
        <title>Hidden diversity of soil giant viruses.</title>
        <authorList>
            <person name="Schulz F."/>
            <person name="Alteio L."/>
            <person name="Goudeau D."/>
            <person name="Ryan E.M."/>
            <person name="Malmstrom R.R."/>
            <person name="Blanchard J."/>
            <person name="Woyke T."/>
        </authorList>
    </citation>
    <scope>NUCLEOTIDE SEQUENCE</scope>
    <source>
        <strain evidence="1">HAV1</strain>
    </source>
</reference>
<sequence>MAEITFDEFLVKEYQDDDYIIVNDVKIIFNRLAVQGKKLKAISKLINKVHYSDYRLEVIAALTEHHYLTATQFLSIWNSMWMTKKKKICPEWIDNLIKNNYCFDYKLLGVMSTCLPKVVIKIIMAKDVENVGMDDFYIVCASGRLVDIKKFYDSFKLTPDTKCFVFAMNYKGNEDTYEQLYDSFKKMALEFKVDQTILERKFDILELMIKDGLKLTIEILRDVYKVMSVEKIKKYTLYAVENNVKLELDLLLLIKFRKADVTIIYDIFFVREGLIPSQDFCDKIAGKESRKLYDYLVSKNLLVHGNKAMEVACMNANVSLIKELINQKFKMNEKCFGLLVDAGGQNVTFEMLDYFVNFGGLTMTYDIVEILFVHGLFVDNLEKYNLKYDDNIYYMFYCNAVEIDKGSKGKKKKKDGVYAAYVAKMMCDPRNALLIEFREMFSNDEINIEEIKKYMELHSLVPDQYCYEKILLVGATCIIDTISEIINWLEHDYGFKPTIIVLKLCEENCFKLFKRYFVGDKDAHHASNSDWKKLFVM</sequence>
<evidence type="ECO:0000313" key="1">
    <source>
        <dbReference type="EMBL" id="AYV80425.1"/>
    </source>
</evidence>
<protein>
    <submittedName>
        <fullName evidence="1">Uncharacterized protein</fullName>
    </submittedName>
</protein>
<proteinExistence type="predicted"/>
<gene>
    <name evidence="1" type="ORF">Harvfovirus1_50</name>
</gene>
<name>A0A3G4ZZR6_9VIRU</name>
<accession>A0A3G4ZZR6</accession>